<feature type="transmembrane region" description="Helical" evidence="1">
    <location>
        <begin position="30"/>
        <end position="48"/>
    </location>
</feature>
<keyword evidence="1" id="KW-1133">Transmembrane helix</keyword>
<evidence type="ECO:0000256" key="1">
    <source>
        <dbReference type="SAM" id="Phobius"/>
    </source>
</evidence>
<protein>
    <submittedName>
        <fullName evidence="2">Uncharacterized protein</fullName>
    </submittedName>
</protein>
<reference evidence="2 3" key="1">
    <citation type="submission" date="2016-05" db="EMBL/GenBank/DDBJ databases">
        <title>Draft Genome Sequence of Algibacter sp. Strain SK-16 Isolated from the Surface Water of Aburatsubo Inlet.</title>
        <authorList>
            <person name="Wong S.-K."/>
            <person name="Yoshizawa S."/>
            <person name="Nakajima Y."/>
            <person name="Ogura Y."/>
            <person name="Tetsuya H."/>
            <person name="Hamasaki K."/>
        </authorList>
    </citation>
    <scope>NUCLEOTIDE SEQUENCE [LARGE SCALE GENOMIC DNA]</scope>
    <source>
        <strain evidence="2 3">SK-16</strain>
    </source>
</reference>
<feature type="transmembrane region" description="Helical" evidence="1">
    <location>
        <begin position="208"/>
        <end position="226"/>
    </location>
</feature>
<organism evidence="2 3">
    <name type="scientific">Flavivirga aquatica</name>
    <dbReference type="NCBI Taxonomy" id="1849968"/>
    <lineage>
        <taxon>Bacteria</taxon>
        <taxon>Pseudomonadati</taxon>
        <taxon>Bacteroidota</taxon>
        <taxon>Flavobacteriia</taxon>
        <taxon>Flavobacteriales</taxon>
        <taxon>Flavobacteriaceae</taxon>
        <taxon>Flavivirga</taxon>
    </lineage>
</organism>
<feature type="transmembrane region" description="Helical" evidence="1">
    <location>
        <begin position="89"/>
        <end position="108"/>
    </location>
</feature>
<dbReference type="EMBL" id="MDJD01000054">
    <property type="protein sequence ID" value="OEJ98764.1"/>
    <property type="molecule type" value="Genomic_DNA"/>
</dbReference>
<comment type="caution">
    <text evidence="2">The sequence shown here is derived from an EMBL/GenBank/DDBJ whole genome shotgun (WGS) entry which is preliminary data.</text>
</comment>
<evidence type="ECO:0000313" key="3">
    <source>
        <dbReference type="Proteomes" id="UP000095713"/>
    </source>
</evidence>
<feature type="transmembrane region" description="Helical" evidence="1">
    <location>
        <begin position="182"/>
        <end position="202"/>
    </location>
</feature>
<dbReference type="Proteomes" id="UP000095713">
    <property type="component" value="Unassembled WGS sequence"/>
</dbReference>
<proteinExistence type="predicted"/>
<evidence type="ECO:0000313" key="2">
    <source>
        <dbReference type="EMBL" id="OEJ98764.1"/>
    </source>
</evidence>
<feature type="transmembrane region" description="Helical" evidence="1">
    <location>
        <begin position="7"/>
        <end position="24"/>
    </location>
</feature>
<feature type="transmembrane region" description="Helical" evidence="1">
    <location>
        <begin position="55"/>
        <end position="77"/>
    </location>
</feature>
<keyword evidence="1" id="KW-0812">Transmembrane</keyword>
<name>A0A1E5SI21_9FLAO</name>
<feature type="transmembrane region" description="Helical" evidence="1">
    <location>
        <begin position="120"/>
        <end position="141"/>
    </location>
</feature>
<gene>
    <name evidence="2" type="ORF">A8C32_06085</name>
</gene>
<dbReference type="AlphaFoldDB" id="A0A1E5SI21"/>
<keyword evidence="1" id="KW-0472">Membrane</keyword>
<dbReference type="STRING" id="1849968.A8C32_06085"/>
<feature type="transmembrane region" description="Helical" evidence="1">
    <location>
        <begin position="156"/>
        <end position="175"/>
    </location>
</feature>
<accession>A0A1E5SI21</accession>
<sequence>MYKSKVFVGLVVLLYVLFVVFEFIGYEDVALFIESLIVPLMFLVYVFFVNNKNKLFLLFLLCYSFSDFLALIIHCGFYKESSFFYRFHYHIGNLLYIFAYSFLFIDVAKSLSLSYVFKNLKFHIVVLAFLNAYVVYVLQFIVSKHIEFGIEYCLELFYNIIMLLLLSLGLLNYFYKDNKKSLYLFLGVLCIVFSEFIALGYIYIAKRFLLSFLSVMISLIAFYFLFEQSKFQNKFKPFQDINKT</sequence>
<keyword evidence="3" id="KW-1185">Reference proteome</keyword>